<dbReference type="RefSeq" id="WP_405048282.1">
    <property type="nucleotide sequence ID" value="NZ_BAABHW010000001.1"/>
</dbReference>
<organism evidence="1 2">
    <name type="scientific">[Roseibacterium] beibuensis</name>
    <dbReference type="NCBI Taxonomy" id="1193142"/>
    <lineage>
        <taxon>Bacteria</taxon>
        <taxon>Pseudomonadati</taxon>
        <taxon>Pseudomonadota</taxon>
        <taxon>Alphaproteobacteria</taxon>
        <taxon>Rhodobacterales</taxon>
        <taxon>Roseobacteraceae</taxon>
        <taxon>Roseicyclus</taxon>
    </lineage>
</organism>
<dbReference type="InterPro" id="IPR053838">
    <property type="entry name" value="DUF6925"/>
</dbReference>
<keyword evidence="2" id="KW-1185">Reference proteome</keyword>
<accession>A0ABP9KUR7</accession>
<comment type="caution">
    <text evidence="1">The sequence shown here is derived from an EMBL/GenBank/DDBJ whole genome shotgun (WGS) entry which is preliminary data.</text>
</comment>
<dbReference type="Proteomes" id="UP001499910">
    <property type="component" value="Unassembled WGS sequence"/>
</dbReference>
<gene>
    <name evidence="1" type="ORF">GCM10023209_00250</name>
</gene>
<proteinExistence type="predicted"/>
<dbReference type="EMBL" id="BAABHW010000001">
    <property type="protein sequence ID" value="GAA5064084.1"/>
    <property type="molecule type" value="Genomic_DNA"/>
</dbReference>
<reference evidence="2" key="1">
    <citation type="journal article" date="2019" name="Int. J. Syst. Evol. Microbiol.">
        <title>The Global Catalogue of Microorganisms (GCM) 10K type strain sequencing project: providing services to taxonomists for standard genome sequencing and annotation.</title>
        <authorList>
            <consortium name="The Broad Institute Genomics Platform"/>
            <consortium name="The Broad Institute Genome Sequencing Center for Infectious Disease"/>
            <person name="Wu L."/>
            <person name="Ma J."/>
        </authorList>
    </citation>
    <scope>NUCLEOTIDE SEQUENCE [LARGE SCALE GENOMIC DNA]</scope>
    <source>
        <strain evidence="2">JCM 18015</strain>
    </source>
</reference>
<evidence type="ECO:0000313" key="2">
    <source>
        <dbReference type="Proteomes" id="UP001499910"/>
    </source>
</evidence>
<name>A0ABP9KUR7_9RHOB</name>
<dbReference type="Pfam" id="PF21973">
    <property type="entry name" value="DUF6925"/>
    <property type="match status" value="1"/>
</dbReference>
<evidence type="ECO:0000313" key="1">
    <source>
        <dbReference type="EMBL" id="GAA5064084.1"/>
    </source>
</evidence>
<protein>
    <submittedName>
        <fullName evidence="1">Uncharacterized protein</fullName>
    </submittedName>
</protein>
<sequence>MVLCPKPVRVIEAPWLRAEVDAIIPLAGGTAPDGPHTHLLPDRIAQGFDTPPTVPLPKGYVLSALFYSG</sequence>